<dbReference type="InterPro" id="IPR010323">
    <property type="entry name" value="DUF924"/>
</dbReference>
<dbReference type="Proteomes" id="UP000662703">
    <property type="component" value="Unassembled WGS sequence"/>
</dbReference>
<dbReference type="EMBL" id="ARXX01000040">
    <property type="protein sequence ID" value="MBF5057236.1"/>
    <property type="molecule type" value="Genomic_DNA"/>
</dbReference>
<organism evidence="1 2">
    <name type="scientific">Alloalcanivorax profundimaris</name>
    <dbReference type="NCBI Taxonomy" id="2735259"/>
    <lineage>
        <taxon>Bacteria</taxon>
        <taxon>Pseudomonadati</taxon>
        <taxon>Pseudomonadota</taxon>
        <taxon>Gammaproteobacteria</taxon>
        <taxon>Oceanospirillales</taxon>
        <taxon>Alcanivoracaceae</taxon>
        <taxon>Alloalcanivorax</taxon>
    </lineage>
</organism>
<evidence type="ECO:0008006" key="3">
    <source>
        <dbReference type="Google" id="ProtNLM"/>
    </source>
</evidence>
<protein>
    <recommendedName>
        <fullName evidence="3">DUF924 domain-containing protein</fullName>
    </recommendedName>
</protein>
<dbReference type="Gene3D" id="1.25.40.10">
    <property type="entry name" value="Tetratricopeptide repeat domain"/>
    <property type="match status" value="1"/>
</dbReference>
<reference evidence="1 2" key="1">
    <citation type="submission" date="2012-09" db="EMBL/GenBank/DDBJ databases">
        <title>Genome Sequence of alkane-degrading Bacterium Alcanivorax sp. 521-1.</title>
        <authorList>
            <person name="Lai Q."/>
            <person name="Shao Z."/>
        </authorList>
    </citation>
    <scope>NUCLEOTIDE SEQUENCE [LARGE SCALE GENOMIC DNA]</scope>
    <source>
        <strain evidence="1 2">521-1</strain>
    </source>
</reference>
<name>A0ABS0ASY0_9GAMM</name>
<dbReference type="RefSeq" id="WP_194865517.1">
    <property type="nucleotide sequence ID" value="NZ_ARXX01000040.1"/>
</dbReference>
<comment type="caution">
    <text evidence="1">The sequence shown here is derived from an EMBL/GenBank/DDBJ whole genome shotgun (WGS) entry which is preliminary data.</text>
</comment>
<dbReference type="SUPFAM" id="SSF48452">
    <property type="entry name" value="TPR-like"/>
    <property type="match status" value="1"/>
</dbReference>
<keyword evidence="2" id="KW-1185">Reference proteome</keyword>
<dbReference type="Pfam" id="PF06041">
    <property type="entry name" value="DUF924"/>
    <property type="match status" value="1"/>
</dbReference>
<accession>A0ABS0ASY0</accession>
<evidence type="ECO:0000313" key="1">
    <source>
        <dbReference type="EMBL" id="MBF5057236.1"/>
    </source>
</evidence>
<dbReference type="InterPro" id="IPR011990">
    <property type="entry name" value="TPR-like_helical_dom_sf"/>
</dbReference>
<evidence type="ECO:0000313" key="2">
    <source>
        <dbReference type="Proteomes" id="UP000662703"/>
    </source>
</evidence>
<dbReference type="Gene3D" id="1.20.58.320">
    <property type="entry name" value="TPR-like"/>
    <property type="match status" value="1"/>
</dbReference>
<sequence>MDLSAPHRDILTFWFGDGGGDWPPSSVSRHWFKSTPARDAEIEERFGDRVRAALRRELVDWEREAGSRLALILLLDQFTRNIYRGTAEAFAGDHRAATLCLEGLSTGMDRRLDWAGQVFFCMPLMHAEDEDLQKRSVACYRDLRERVPEALRSRLDENVHFAEEHRDIIERFGRFPHRNQVLGRESTAEELAFLETAKRYGQ</sequence>
<gene>
    <name evidence="1" type="ORF">Y5W_02530</name>
</gene>
<proteinExistence type="predicted"/>